<dbReference type="RefSeq" id="WP_058484762.1">
    <property type="nucleotide sequence ID" value="NZ_CAAAII010000004.1"/>
</dbReference>
<dbReference type="PATRIC" id="fig|452.5.peg.3160"/>
<protein>
    <recommendedName>
        <fullName evidence="1">DUF6969 domain-containing protein</fullName>
    </recommendedName>
</protein>
<name>A0A0W0YWD8_LEGSP</name>
<organism evidence="2 3">
    <name type="scientific">Legionella spiritensis</name>
    <dbReference type="NCBI Taxonomy" id="452"/>
    <lineage>
        <taxon>Bacteria</taxon>
        <taxon>Pseudomonadati</taxon>
        <taxon>Pseudomonadota</taxon>
        <taxon>Gammaproteobacteria</taxon>
        <taxon>Legionellales</taxon>
        <taxon>Legionellaceae</taxon>
        <taxon>Legionella</taxon>
    </lineage>
</organism>
<dbReference type="Proteomes" id="UP000054877">
    <property type="component" value="Unassembled WGS sequence"/>
</dbReference>
<feature type="domain" description="DUF6969" evidence="1">
    <location>
        <begin position="22"/>
        <end position="223"/>
    </location>
</feature>
<gene>
    <name evidence="2" type="ORF">Lspi_2857</name>
</gene>
<keyword evidence="3" id="KW-1185">Reference proteome</keyword>
<dbReference type="EMBL" id="LNYX01000034">
    <property type="protein sequence ID" value="KTD61237.1"/>
    <property type="molecule type" value="Genomic_DNA"/>
</dbReference>
<dbReference type="Pfam" id="PF22308">
    <property type="entry name" value="DUF6969"/>
    <property type="match status" value="1"/>
</dbReference>
<dbReference type="STRING" id="452.Lspi_2857"/>
<sequence>MTTNFKLPVLSPTKKTKMLRYARRILQAQHTIMVERQKNILHYTLQDQEQHVSMAHYPKGDRIDHQTGAQYFYHCHRENFDSMEHGHFHCFLRDKGIPERIKPTPLPDWDKNMNNPMTHIVAIALNCYGQPIRLFTVNRWVSQEVWYDARHVPGFVSRYKMTLKDPYWQILDQWVEGMLHLFAPQIAWLHQQRDNILEQYKKTHPGQNAYESHDLEEVSQIAIDLQAQIQWLLESDMEPVARHDKPQSAHFP</sequence>
<comment type="caution">
    <text evidence="2">The sequence shown here is derived from an EMBL/GenBank/DDBJ whole genome shotgun (WGS) entry which is preliminary data.</text>
</comment>
<proteinExistence type="predicted"/>
<dbReference type="AlphaFoldDB" id="A0A0W0YWD8"/>
<reference evidence="2 3" key="1">
    <citation type="submission" date="2015-11" db="EMBL/GenBank/DDBJ databases">
        <title>Genomic analysis of 38 Legionella species identifies large and diverse effector repertoires.</title>
        <authorList>
            <person name="Burstein D."/>
            <person name="Amaro F."/>
            <person name="Zusman T."/>
            <person name="Lifshitz Z."/>
            <person name="Cohen O."/>
            <person name="Gilbert J.A."/>
            <person name="Pupko T."/>
            <person name="Shuman H.A."/>
            <person name="Segal G."/>
        </authorList>
    </citation>
    <scope>NUCLEOTIDE SEQUENCE [LARGE SCALE GENOMIC DNA]</scope>
    <source>
        <strain evidence="2 3">Mt.St.Helens-9</strain>
    </source>
</reference>
<evidence type="ECO:0000313" key="2">
    <source>
        <dbReference type="EMBL" id="KTD61237.1"/>
    </source>
</evidence>
<accession>A0A0W0YWD8</accession>
<evidence type="ECO:0000259" key="1">
    <source>
        <dbReference type="Pfam" id="PF22308"/>
    </source>
</evidence>
<evidence type="ECO:0000313" key="3">
    <source>
        <dbReference type="Proteomes" id="UP000054877"/>
    </source>
</evidence>
<dbReference type="OrthoDB" id="6115415at2"/>
<dbReference type="InterPro" id="IPR054242">
    <property type="entry name" value="DUF6969"/>
</dbReference>